<evidence type="ECO:0000256" key="5">
    <source>
        <dbReference type="PIRSR" id="PIRSR604294-1"/>
    </source>
</evidence>
<dbReference type="EMBL" id="SIDB01000001">
    <property type="protein sequence ID" value="KAI3438490.1"/>
    <property type="molecule type" value="Genomic_DNA"/>
</dbReference>
<feature type="binding site" evidence="5">
    <location>
        <position position="411"/>
    </location>
    <ligand>
        <name>Fe cation</name>
        <dbReference type="ChEBI" id="CHEBI:24875"/>
        <note>catalytic</note>
    </ligand>
</feature>
<feature type="compositionally biased region" description="Low complexity" evidence="6">
    <location>
        <begin position="79"/>
        <end position="94"/>
    </location>
</feature>
<feature type="binding site" evidence="5">
    <location>
        <position position="345"/>
    </location>
    <ligand>
        <name>Fe cation</name>
        <dbReference type="ChEBI" id="CHEBI:24875"/>
        <note>catalytic</note>
    </ligand>
</feature>
<evidence type="ECO:0000256" key="2">
    <source>
        <dbReference type="ARBA" id="ARBA00022723"/>
    </source>
</evidence>
<dbReference type="PANTHER" id="PTHR10543:SF24">
    <property type="entry name" value="CAROTENOID ISOMEROOXYGENASE"/>
    <property type="match status" value="1"/>
</dbReference>
<dbReference type="GO" id="GO:0016121">
    <property type="term" value="P:carotene catabolic process"/>
    <property type="evidence" value="ECO:0007669"/>
    <property type="project" value="TreeGrafter"/>
</dbReference>
<dbReference type="Proteomes" id="UP001055712">
    <property type="component" value="Unassembled WGS sequence"/>
</dbReference>
<name>A0A9D4Z226_CHLVU</name>
<dbReference type="AlphaFoldDB" id="A0A9D4Z226"/>
<feature type="binding site" evidence="5">
    <location>
        <position position="603"/>
    </location>
    <ligand>
        <name>Fe cation</name>
        <dbReference type="ChEBI" id="CHEBI:24875"/>
        <note>catalytic</note>
    </ligand>
</feature>
<comment type="caution">
    <text evidence="7">The sequence shown here is derived from an EMBL/GenBank/DDBJ whole genome shotgun (WGS) entry which is preliminary data.</text>
</comment>
<proteinExistence type="inferred from homology"/>
<sequence length="609" mass="66218">MQSRGVAPSGRGGLQVAAVASRPRLLVPAHISSGSPVRVAAAPGGPVTTSSTEAEEVGAGAGAVFTGADGHASTIVPFRTTTTEPKTEPAAPVPDAKEPASWPSAAARRGLYSDVAVDRVDSLHAKVLGKLPAWLRGSFYRNGPGMFGGAHAVFDGCALLVRFRLHGPDNEVVLSHRFLESVYYRAAKEQGSIKWKMAHPPAEKSTLKGLAYASGIALSTLQYGRHLGDNACISIFAQGNELIAHTETVSGTYRVHPETLETLSRVTYRDDIHGMVKSAHPHRLPNGDLVGMAADFSPFLDRDSTPSRLRLPEITVYRQSPWQSDRRLKVASVPYMRPTAPTWIHEVPVSERYAVVVQNPIYYNVRAMMMGQTSDFMVFEWKPECGSLIHVVPLLGGETKTYHAPPFLATHWVNAFESSDGRYLHLDACCTDTPALLTHFDLNTVRAGADGGKEIEDSVLRRLTIDLSLENGSFLDQQPLLQQLVPDEQHGNSFELPSINPRNAGLPYRFTYGTSCVRPSNCWNALTKLDTVTGEVRMWHEAGGAAWEPIFVPRPGAKAEDDGCVLSTIMQSDGRSALLVLDARTWREVARAVLPYALPNGFHGCFVPS</sequence>
<evidence type="ECO:0000313" key="7">
    <source>
        <dbReference type="EMBL" id="KAI3438490.1"/>
    </source>
</evidence>
<dbReference type="GO" id="GO:0009507">
    <property type="term" value="C:chloroplast"/>
    <property type="evidence" value="ECO:0007669"/>
    <property type="project" value="TreeGrafter"/>
</dbReference>
<feature type="binding site" evidence="5">
    <location>
        <position position="280"/>
    </location>
    <ligand>
        <name>Fe cation</name>
        <dbReference type="ChEBI" id="CHEBI:24875"/>
        <note>catalytic</note>
    </ligand>
</feature>
<dbReference type="InterPro" id="IPR004294">
    <property type="entry name" value="Carotenoid_Oase"/>
</dbReference>
<reference evidence="7" key="2">
    <citation type="submission" date="2020-11" db="EMBL/GenBank/DDBJ databases">
        <authorList>
            <person name="Cecchin M."/>
            <person name="Marcolungo L."/>
            <person name="Rossato M."/>
            <person name="Girolomoni L."/>
            <person name="Cosentino E."/>
            <person name="Cuine S."/>
            <person name="Li-Beisson Y."/>
            <person name="Delledonne M."/>
            <person name="Ballottari M."/>
        </authorList>
    </citation>
    <scope>NUCLEOTIDE SEQUENCE</scope>
    <source>
        <strain evidence="7">211/11P</strain>
        <tissue evidence="7">Whole cell</tissue>
    </source>
</reference>
<dbReference type="Pfam" id="PF03055">
    <property type="entry name" value="RPE65"/>
    <property type="match status" value="1"/>
</dbReference>
<keyword evidence="3" id="KW-0560">Oxidoreductase</keyword>
<keyword evidence="8" id="KW-1185">Reference proteome</keyword>
<organism evidence="7 8">
    <name type="scientific">Chlorella vulgaris</name>
    <name type="common">Green alga</name>
    <dbReference type="NCBI Taxonomy" id="3077"/>
    <lineage>
        <taxon>Eukaryota</taxon>
        <taxon>Viridiplantae</taxon>
        <taxon>Chlorophyta</taxon>
        <taxon>core chlorophytes</taxon>
        <taxon>Trebouxiophyceae</taxon>
        <taxon>Chlorellales</taxon>
        <taxon>Chlorellaceae</taxon>
        <taxon>Chlorella clade</taxon>
        <taxon>Chlorella</taxon>
    </lineage>
</organism>
<reference evidence="7" key="1">
    <citation type="journal article" date="2019" name="Plant J.">
        <title>Chlorella vulgaris genome assembly and annotation reveals the molecular basis for metabolic acclimation to high light conditions.</title>
        <authorList>
            <person name="Cecchin M."/>
            <person name="Marcolungo L."/>
            <person name="Rossato M."/>
            <person name="Girolomoni L."/>
            <person name="Cosentino E."/>
            <person name="Cuine S."/>
            <person name="Li-Beisson Y."/>
            <person name="Delledonne M."/>
            <person name="Ballottari M."/>
        </authorList>
    </citation>
    <scope>NUCLEOTIDE SEQUENCE</scope>
    <source>
        <strain evidence="7">211/11P</strain>
    </source>
</reference>
<evidence type="ECO:0000256" key="3">
    <source>
        <dbReference type="ARBA" id="ARBA00023002"/>
    </source>
</evidence>
<keyword evidence="4 5" id="KW-0408">Iron</keyword>
<dbReference type="OrthoDB" id="407010at2759"/>
<protein>
    <submittedName>
        <fullName evidence="7">Uncharacterized protein</fullName>
    </submittedName>
</protein>
<evidence type="ECO:0000256" key="6">
    <source>
        <dbReference type="SAM" id="MobiDB-lite"/>
    </source>
</evidence>
<dbReference type="GO" id="GO:0010436">
    <property type="term" value="F:carotenoid dioxygenase activity"/>
    <property type="evidence" value="ECO:0007669"/>
    <property type="project" value="TreeGrafter"/>
</dbReference>
<comment type="similarity">
    <text evidence="1">Belongs to the carotenoid oxygenase family.</text>
</comment>
<gene>
    <name evidence="7" type="ORF">D9Q98_000918</name>
</gene>
<feature type="region of interest" description="Disordered" evidence="6">
    <location>
        <begin position="79"/>
        <end position="101"/>
    </location>
</feature>
<evidence type="ECO:0000313" key="8">
    <source>
        <dbReference type="Proteomes" id="UP001055712"/>
    </source>
</evidence>
<evidence type="ECO:0000256" key="4">
    <source>
        <dbReference type="ARBA" id="ARBA00023004"/>
    </source>
</evidence>
<dbReference type="PANTHER" id="PTHR10543">
    <property type="entry name" value="BETA-CAROTENE DIOXYGENASE"/>
    <property type="match status" value="1"/>
</dbReference>
<keyword evidence="2 5" id="KW-0479">Metal-binding</keyword>
<accession>A0A9D4Z226</accession>
<comment type="cofactor">
    <cofactor evidence="5">
        <name>Fe(2+)</name>
        <dbReference type="ChEBI" id="CHEBI:29033"/>
    </cofactor>
    <text evidence="5">Binds 1 Fe(2+) ion per subunit.</text>
</comment>
<evidence type="ECO:0000256" key="1">
    <source>
        <dbReference type="ARBA" id="ARBA00006787"/>
    </source>
</evidence>
<dbReference type="GO" id="GO:0046872">
    <property type="term" value="F:metal ion binding"/>
    <property type="evidence" value="ECO:0007669"/>
    <property type="project" value="UniProtKB-KW"/>
</dbReference>